<feature type="domain" description="DUF7730" evidence="1">
    <location>
        <begin position="40"/>
        <end position="143"/>
    </location>
</feature>
<keyword evidence="3" id="KW-1185">Reference proteome</keyword>
<dbReference type="AlphaFoldDB" id="A0A9Q9B7P0"/>
<evidence type="ECO:0000259" key="1">
    <source>
        <dbReference type="Pfam" id="PF24864"/>
    </source>
</evidence>
<dbReference type="Pfam" id="PF24864">
    <property type="entry name" value="DUF7730"/>
    <property type="match status" value="1"/>
</dbReference>
<dbReference type="InterPro" id="IPR056632">
    <property type="entry name" value="DUF7730"/>
</dbReference>
<sequence length="223" mass="24967">MSIDGSPQAMPELSRLNTASLELFAEPTTTQLRNNTTGTNFLSLPAELKNTIYELTLRHHRSIFIGKRGQTTAKKKRLDRARPELTCGRDSDSLHKTKIHMHITVALLLANKQIHEEATSILYGGNSFFFSDHPLLHTWAQQIGIPFGQLREIEIAVDAWMQVPAPREYPVRVSHLKHLTLSVSALRLVGAKCVAKHLSYFLPYGGSADERCAIEIVEEPCSN</sequence>
<gene>
    <name evidence="2" type="ORF">Slin15195_G122370</name>
</gene>
<dbReference type="PANTHER" id="PTHR42085">
    <property type="entry name" value="F-BOX DOMAIN-CONTAINING PROTEIN"/>
    <property type="match status" value="1"/>
</dbReference>
<accession>A0A9Q9B7P0</accession>
<dbReference type="Proteomes" id="UP001056384">
    <property type="component" value="Chromosome 12"/>
</dbReference>
<name>A0A9Q9B7P0_9PEZI</name>
<dbReference type="PANTHER" id="PTHR42085:SF2">
    <property type="entry name" value="F-BOX DOMAIN-CONTAINING PROTEIN"/>
    <property type="match status" value="1"/>
</dbReference>
<dbReference type="EMBL" id="CP099429">
    <property type="protein sequence ID" value="USW58918.1"/>
    <property type="molecule type" value="Genomic_DNA"/>
</dbReference>
<proteinExistence type="predicted"/>
<dbReference type="InterPro" id="IPR038883">
    <property type="entry name" value="AN11006-like"/>
</dbReference>
<organism evidence="2 3">
    <name type="scientific">Septoria linicola</name>
    <dbReference type="NCBI Taxonomy" id="215465"/>
    <lineage>
        <taxon>Eukaryota</taxon>
        <taxon>Fungi</taxon>
        <taxon>Dikarya</taxon>
        <taxon>Ascomycota</taxon>
        <taxon>Pezizomycotina</taxon>
        <taxon>Dothideomycetes</taxon>
        <taxon>Dothideomycetidae</taxon>
        <taxon>Mycosphaerellales</taxon>
        <taxon>Mycosphaerellaceae</taxon>
        <taxon>Septoria</taxon>
    </lineage>
</organism>
<reference evidence="2" key="1">
    <citation type="submission" date="2022-06" db="EMBL/GenBank/DDBJ databases">
        <title>Complete genome sequences of two strains of the flax pathogen Septoria linicola.</title>
        <authorList>
            <person name="Lapalu N."/>
            <person name="Simon A."/>
            <person name="Demenou B."/>
            <person name="Paumier D."/>
            <person name="Guillot M.-P."/>
            <person name="Gout L."/>
            <person name="Valade R."/>
        </authorList>
    </citation>
    <scope>NUCLEOTIDE SEQUENCE</scope>
    <source>
        <strain evidence="2">SE15195</strain>
    </source>
</reference>
<evidence type="ECO:0000313" key="2">
    <source>
        <dbReference type="EMBL" id="USW58918.1"/>
    </source>
</evidence>
<evidence type="ECO:0000313" key="3">
    <source>
        <dbReference type="Proteomes" id="UP001056384"/>
    </source>
</evidence>
<protein>
    <recommendedName>
        <fullName evidence="1">DUF7730 domain-containing protein</fullName>
    </recommendedName>
</protein>